<evidence type="ECO:0000256" key="6">
    <source>
        <dbReference type="ARBA" id="ARBA00048853"/>
    </source>
</evidence>
<dbReference type="SMART" id="SM00846">
    <property type="entry name" value="Gp_dh_N"/>
    <property type="match status" value="1"/>
</dbReference>
<dbReference type="Pfam" id="PF02800">
    <property type="entry name" value="Gp_dh_C"/>
    <property type="match status" value="1"/>
</dbReference>
<feature type="binding site" evidence="9">
    <location>
        <begin position="48"/>
        <end position="49"/>
    </location>
    <ligand>
        <name>NAD(+)</name>
        <dbReference type="ChEBI" id="CHEBI:57540"/>
    </ligand>
</feature>
<dbReference type="PANTHER" id="PTHR43148">
    <property type="entry name" value="GLYCERALDEHYDE-3-PHOSPHATE DEHYDROGENASE 2"/>
    <property type="match status" value="1"/>
</dbReference>
<keyword evidence="14" id="KW-1185">Reference proteome</keyword>
<proteinExistence type="inferred from homology"/>
<dbReference type="GO" id="GO:0050661">
    <property type="term" value="F:NADP binding"/>
    <property type="evidence" value="ECO:0007669"/>
    <property type="project" value="InterPro"/>
</dbReference>
<accession>A0A343TIZ0</accession>
<feature type="binding site" evidence="8">
    <location>
        <begin position="245"/>
        <end position="246"/>
    </location>
    <ligand>
        <name>D-glyceraldehyde 3-phosphate</name>
        <dbReference type="ChEBI" id="CHEBI:59776"/>
    </ligand>
</feature>
<comment type="similarity">
    <text evidence="1 11">Belongs to the glyceraldehyde-3-phosphate dehydrogenase family.</text>
</comment>
<dbReference type="Proteomes" id="UP000263012">
    <property type="component" value="Chromosome"/>
</dbReference>
<feature type="domain" description="Glyceraldehyde 3-phosphate dehydrogenase NAD(P) binding" evidence="12">
    <location>
        <begin position="39"/>
        <end position="187"/>
    </location>
</feature>
<dbReference type="GO" id="GO:0047100">
    <property type="term" value="F:glyceraldehyde-3-phosphate dehydrogenase (NADP+) (phosphorylating) activity"/>
    <property type="evidence" value="ECO:0007669"/>
    <property type="project" value="RHEA"/>
</dbReference>
<feature type="site" description="Activates thiol group during catalysis" evidence="10">
    <location>
        <position position="214"/>
    </location>
</feature>
<keyword evidence="9" id="KW-0520">NAD</keyword>
<dbReference type="CDD" id="cd18126">
    <property type="entry name" value="GAPDH_I_C"/>
    <property type="match status" value="1"/>
</dbReference>
<dbReference type="Gene3D" id="3.40.50.720">
    <property type="entry name" value="NAD(P)-binding Rossmann-like Domain"/>
    <property type="match status" value="1"/>
</dbReference>
<evidence type="ECO:0000256" key="11">
    <source>
        <dbReference type="RuleBase" id="RU000397"/>
    </source>
</evidence>
<feature type="binding site" evidence="8">
    <location>
        <position position="268"/>
    </location>
    <ligand>
        <name>D-glyceraldehyde 3-phosphate</name>
        <dbReference type="ChEBI" id="CHEBI:59776"/>
    </ligand>
</feature>
<feature type="binding site" evidence="9">
    <location>
        <position position="352"/>
    </location>
    <ligand>
        <name>NAD(+)</name>
        <dbReference type="ChEBI" id="CHEBI:57540"/>
    </ligand>
</feature>
<dbReference type="InterPro" id="IPR036291">
    <property type="entry name" value="NAD(P)-bd_dom_sf"/>
</dbReference>
<keyword evidence="9" id="KW-0547">Nucleotide-binding</keyword>
<evidence type="ECO:0000256" key="1">
    <source>
        <dbReference type="ARBA" id="ARBA00007406"/>
    </source>
</evidence>
<dbReference type="KEGG" id="hdf:AArcSl_1432"/>
<evidence type="ECO:0000256" key="9">
    <source>
        <dbReference type="PIRSR" id="PIRSR000149-3"/>
    </source>
</evidence>
<dbReference type="InterPro" id="IPR006424">
    <property type="entry name" value="Glyceraldehyde-3-P_DH_1"/>
</dbReference>
<sequence length="370" mass="39524">MRDGNLDGIAGDFKCSTAYHSNMSEKSYLYGGEGADDVVRVGLNGFGRIGRNVFRALLSDPRIELVGINDVMDSDDMAYLGKYDSVMGRLDGLDLEDDALSIGDTSVPLFNVQSPAELPWDDFDVDVALECTGVFRTYEDAYGHVEGGADTAIISAPPKGEKPVKQLVYGVNHDEYDGEDVISNASCTTNSVTPVAKVLHEEFGIRSGTLTTVHAYTGSQNLIDGPMTKTRRGRAAAENIVPTTTGAAQAATEILPELEGKLDGMAIRVPVPNGSITEVVVDLESSPDAAEINGAFREAADSGPLAGVLGYTDDEVVSRDIAGLPYSTYVDLPSTNVVGEDGLAKILTWYDNEYGFSNRMLDMAAFVADY</sequence>
<feature type="active site" description="Nucleophile" evidence="7">
    <location>
        <position position="187"/>
    </location>
</feature>
<protein>
    <recommendedName>
        <fullName evidence="2">glyceraldehyde-3-phosphate dehydrogenase (NAD(P)(+)) (phosphorylating)</fullName>
        <ecNumber evidence="2">1.2.1.59</ecNumber>
    </recommendedName>
</protein>
<evidence type="ECO:0000256" key="2">
    <source>
        <dbReference type="ARBA" id="ARBA00013024"/>
    </source>
</evidence>
<evidence type="ECO:0000256" key="8">
    <source>
        <dbReference type="PIRSR" id="PIRSR000149-2"/>
    </source>
</evidence>
<feature type="binding site" evidence="8">
    <location>
        <position position="217"/>
    </location>
    <ligand>
        <name>D-glyceraldehyde 3-phosphate</name>
        <dbReference type="ChEBI" id="CHEBI:59776"/>
    </ligand>
</feature>
<dbReference type="Pfam" id="PF00044">
    <property type="entry name" value="Gp_dh_N"/>
    <property type="match status" value="1"/>
</dbReference>
<feature type="binding site" evidence="9">
    <location>
        <position position="155"/>
    </location>
    <ligand>
        <name>NAD(+)</name>
        <dbReference type="ChEBI" id="CHEBI:57540"/>
    </ligand>
</feature>
<dbReference type="NCBIfam" id="TIGR01534">
    <property type="entry name" value="GAPDH-I"/>
    <property type="match status" value="1"/>
</dbReference>
<dbReference type="SUPFAM" id="SSF55347">
    <property type="entry name" value="Glyceraldehyde-3-phosphate dehydrogenase-like, C-terminal domain"/>
    <property type="match status" value="1"/>
</dbReference>
<dbReference type="GO" id="GO:0051287">
    <property type="term" value="F:NAD binding"/>
    <property type="evidence" value="ECO:0007669"/>
    <property type="project" value="InterPro"/>
</dbReference>
<evidence type="ECO:0000256" key="7">
    <source>
        <dbReference type="PIRSR" id="PIRSR000149-1"/>
    </source>
</evidence>
<dbReference type="Gene3D" id="3.30.360.10">
    <property type="entry name" value="Dihydrodipicolinate Reductase, domain 2"/>
    <property type="match status" value="1"/>
</dbReference>
<dbReference type="EMBL" id="CP025066">
    <property type="protein sequence ID" value="AUX09062.1"/>
    <property type="molecule type" value="Genomic_DNA"/>
</dbReference>
<evidence type="ECO:0000256" key="4">
    <source>
        <dbReference type="ARBA" id="ARBA00023002"/>
    </source>
</evidence>
<feature type="binding site" evidence="9">
    <location>
        <position position="70"/>
    </location>
    <ligand>
        <name>NAD(+)</name>
        <dbReference type="ChEBI" id="CHEBI:57540"/>
    </ligand>
</feature>
<keyword evidence="4 13" id="KW-0560">Oxidoreductase</keyword>
<dbReference type="FunFam" id="3.30.360.10:FF:000002">
    <property type="entry name" value="Glyceraldehyde-3-phosphate dehydrogenase"/>
    <property type="match status" value="1"/>
</dbReference>
<gene>
    <name evidence="13" type="primary">gapA</name>
    <name evidence="13" type="ORF">AArcSl_1432</name>
</gene>
<evidence type="ECO:0000313" key="13">
    <source>
        <dbReference type="EMBL" id="AUX09062.1"/>
    </source>
</evidence>
<dbReference type="AlphaFoldDB" id="A0A343TIZ0"/>
<reference evidence="14" key="1">
    <citation type="submission" date="2017-11" db="EMBL/GenBank/DDBJ databases">
        <title>Phenotypic and genomic properties of facultatively anaerobic sulfur-reducing natronoarchaea from hypersaline soda lakes.</title>
        <authorList>
            <person name="Sorokin D.Y."/>
            <person name="Kublanov I.V."/>
            <person name="Roman P."/>
            <person name="Sinninghe Damste J.S."/>
            <person name="Golyshin P.N."/>
            <person name="Rojo D."/>
            <person name="Ciordia S."/>
            <person name="Mena M.D.C."/>
            <person name="Ferrer M."/>
            <person name="Messina E."/>
            <person name="Smedile F."/>
            <person name="La Spada G."/>
            <person name="La Cono V."/>
            <person name="Yakimov M.M."/>
        </authorList>
    </citation>
    <scope>NUCLEOTIDE SEQUENCE [LARGE SCALE GENOMIC DNA]</scope>
    <source>
        <strain evidence="14">AArc-Sl</strain>
    </source>
</reference>
<dbReference type="GO" id="GO:0004365">
    <property type="term" value="F:glyceraldehyde-3-phosphate dehydrogenase (NAD+) (phosphorylating) activity"/>
    <property type="evidence" value="ECO:0007669"/>
    <property type="project" value="RHEA"/>
</dbReference>
<dbReference type="PIRSF" id="PIRSF000149">
    <property type="entry name" value="GAP_DH"/>
    <property type="match status" value="1"/>
</dbReference>
<name>A0A343TIZ0_9EURY</name>
<keyword evidence="3" id="KW-0521">NADP</keyword>
<feature type="binding site" evidence="8">
    <location>
        <begin position="186"/>
        <end position="188"/>
    </location>
    <ligand>
        <name>D-glyceraldehyde 3-phosphate</name>
        <dbReference type="ChEBI" id="CHEBI:59776"/>
    </ligand>
</feature>
<comment type="catalytic activity">
    <reaction evidence="6">
        <text>D-glyceraldehyde 3-phosphate + phosphate + NAD(+) = (2R)-3-phospho-glyceroyl phosphate + NADH + H(+)</text>
        <dbReference type="Rhea" id="RHEA:10300"/>
        <dbReference type="ChEBI" id="CHEBI:15378"/>
        <dbReference type="ChEBI" id="CHEBI:43474"/>
        <dbReference type="ChEBI" id="CHEBI:57540"/>
        <dbReference type="ChEBI" id="CHEBI:57604"/>
        <dbReference type="ChEBI" id="CHEBI:57945"/>
        <dbReference type="ChEBI" id="CHEBI:59776"/>
        <dbReference type="EC" id="1.2.1.59"/>
    </reaction>
</comment>
<dbReference type="SUPFAM" id="SSF51735">
    <property type="entry name" value="NAD(P)-binding Rossmann-fold domains"/>
    <property type="match status" value="1"/>
</dbReference>
<dbReference type="PRINTS" id="PR00078">
    <property type="entry name" value="G3PDHDRGNASE"/>
</dbReference>
<dbReference type="GO" id="GO:0006006">
    <property type="term" value="P:glucose metabolic process"/>
    <property type="evidence" value="ECO:0007669"/>
    <property type="project" value="InterPro"/>
</dbReference>
<dbReference type="FunFam" id="3.40.50.720:FF:000001">
    <property type="entry name" value="Glyceraldehyde-3-phosphate dehydrogenase"/>
    <property type="match status" value="1"/>
</dbReference>
<organism evidence="13 14">
    <name type="scientific">Halalkaliarchaeum desulfuricum</name>
    <dbReference type="NCBI Taxonomy" id="2055893"/>
    <lineage>
        <taxon>Archaea</taxon>
        <taxon>Methanobacteriati</taxon>
        <taxon>Methanobacteriota</taxon>
        <taxon>Stenosarchaea group</taxon>
        <taxon>Halobacteria</taxon>
        <taxon>Halobacteriales</taxon>
        <taxon>Haloferacaceae</taxon>
        <taxon>Halalkaliarchaeum</taxon>
    </lineage>
</organism>
<dbReference type="InterPro" id="IPR020828">
    <property type="entry name" value="GlycerAld_3-P_DH_NAD(P)-bd"/>
</dbReference>
<dbReference type="CDD" id="cd05214">
    <property type="entry name" value="GAPDH_I_N"/>
    <property type="match status" value="1"/>
</dbReference>
<evidence type="ECO:0000259" key="12">
    <source>
        <dbReference type="SMART" id="SM00846"/>
    </source>
</evidence>
<dbReference type="InterPro" id="IPR020829">
    <property type="entry name" value="GlycerAld_3-P_DH_cat"/>
</dbReference>
<dbReference type="InterPro" id="IPR020831">
    <property type="entry name" value="GlycerAld/Erythrose_P_DH"/>
</dbReference>
<evidence type="ECO:0000256" key="5">
    <source>
        <dbReference type="ARBA" id="ARBA00048067"/>
    </source>
</evidence>
<evidence type="ECO:0000313" key="14">
    <source>
        <dbReference type="Proteomes" id="UP000263012"/>
    </source>
</evidence>
<dbReference type="EC" id="1.2.1.59" evidence="2"/>
<evidence type="ECO:0000256" key="10">
    <source>
        <dbReference type="PIRSR" id="PIRSR000149-4"/>
    </source>
</evidence>
<comment type="catalytic activity">
    <reaction evidence="5">
        <text>D-glyceraldehyde 3-phosphate + phosphate + NADP(+) = (2R)-3-phospho-glyceroyl phosphate + NADPH + H(+)</text>
        <dbReference type="Rhea" id="RHEA:10296"/>
        <dbReference type="ChEBI" id="CHEBI:15378"/>
        <dbReference type="ChEBI" id="CHEBI:43474"/>
        <dbReference type="ChEBI" id="CHEBI:57604"/>
        <dbReference type="ChEBI" id="CHEBI:57783"/>
        <dbReference type="ChEBI" id="CHEBI:58349"/>
        <dbReference type="ChEBI" id="CHEBI:59776"/>
        <dbReference type="EC" id="1.2.1.59"/>
    </reaction>
</comment>
<evidence type="ECO:0000256" key="3">
    <source>
        <dbReference type="ARBA" id="ARBA00022857"/>
    </source>
</evidence>